<dbReference type="InterPro" id="IPR000477">
    <property type="entry name" value="RT_dom"/>
</dbReference>
<dbReference type="InterPro" id="IPR041373">
    <property type="entry name" value="RT_RNaseH"/>
</dbReference>
<feature type="domain" description="Reverse transcriptase" evidence="8">
    <location>
        <begin position="245"/>
        <end position="503"/>
    </location>
</feature>
<evidence type="ECO:0000256" key="2">
    <source>
        <dbReference type="ARBA" id="ARBA00022695"/>
    </source>
</evidence>
<dbReference type="PANTHER" id="PTHR46890">
    <property type="entry name" value="NON-LTR RETROLELEMENT REVERSE TRANSCRIPTASE-LIKE PROTEIN-RELATED"/>
    <property type="match status" value="1"/>
</dbReference>
<dbReference type="GO" id="GO:0016787">
    <property type="term" value="F:hydrolase activity"/>
    <property type="evidence" value="ECO:0007669"/>
    <property type="project" value="UniProtKB-KW"/>
</dbReference>
<dbReference type="Pfam" id="PF17917">
    <property type="entry name" value="RT_RNaseH"/>
    <property type="match status" value="1"/>
</dbReference>
<dbReference type="GO" id="GO:0003964">
    <property type="term" value="F:RNA-directed DNA polymerase activity"/>
    <property type="evidence" value="ECO:0007669"/>
    <property type="project" value="UniProtKB-KW"/>
</dbReference>
<evidence type="ECO:0000256" key="1">
    <source>
        <dbReference type="ARBA" id="ARBA00022679"/>
    </source>
</evidence>
<comment type="caution">
    <text evidence="9">The sequence shown here is derived from an EMBL/GenBank/DDBJ whole genome shotgun (WGS) entry which is preliminary data.</text>
</comment>
<evidence type="ECO:0000256" key="5">
    <source>
        <dbReference type="ARBA" id="ARBA00022801"/>
    </source>
</evidence>
<evidence type="ECO:0000256" key="7">
    <source>
        <dbReference type="SAM" id="Phobius"/>
    </source>
</evidence>
<organism evidence="9 10">
    <name type="scientific">Citrus x changshan-huyou</name>
    <dbReference type="NCBI Taxonomy" id="2935761"/>
    <lineage>
        <taxon>Eukaryota</taxon>
        <taxon>Viridiplantae</taxon>
        <taxon>Streptophyta</taxon>
        <taxon>Embryophyta</taxon>
        <taxon>Tracheophyta</taxon>
        <taxon>Spermatophyta</taxon>
        <taxon>Magnoliopsida</taxon>
        <taxon>eudicotyledons</taxon>
        <taxon>Gunneridae</taxon>
        <taxon>Pentapetalae</taxon>
        <taxon>rosids</taxon>
        <taxon>malvids</taxon>
        <taxon>Sapindales</taxon>
        <taxon>Rutaceae</taxon>
        <taxon>Aurantioideae</taxon>
        <taxon>Citrus</taxon>
    </lineage>
</organism>
<proteinExistence type="predicted"/>
<keyword evidence="3" id="KW-0540">Nuclease</keyword>
<sequence>MPSAHIGALGATSRAMSAATLLLHQETQPNSNASWLWIFLVVIPLKTVVSLIWVWRVTSLLGTDLGEQIIGLRKDLIERLLLMTGFDSFLEQKSIVWNLLAPTTYQFSWIPIRTYMHTDIQKIKDCGKASLVWGGHLVCDFRNRKLECKQQMASLRGRLDVDGKAAFTEARNRYNELLHSHECVETRVTSELNSLLLALFSAIEVNEALFEMHPDKSPGPDGMNPAFYQTFWHNIGKDVVSACLSFIHSCSFPVGLNDISIVLIPKKQRPEVLSDIRPIALCNVLYKIVSKNLANRIKSVLDSVISKSQSAFVPGRAITDNTIVSAEIMHFLKKKRQGKHGVATLKIDMSKAYDKIEWDFLQDMMLKLSFDAKWVHLIMLCDNSSLCVNREDKEVGQIMSSRGLRQGHPLSPYFFILCAQGLSSLIKRHERLCLLHGVRVVGVLQWCLICSSPMIASYFLEQIRLKLQQLSRFWLPMEEHRIMLSEKKNSIAKESIDFLGMVIKDGHYQPGPHIATELLKFPDTHLNKKQIQQFIGIVNYVHDFIAKVIAQSPPPLRIPTTGHRILQTDANDDYWSDILLEEINGVRHFCAHASGQFKDSEKNYHVIYKEILAVKYGIKKFEFHLINHKFLINMDNSTFPRIFDLKNKLLPDKQLLSLKNWFAKYDFTVQHIKGKQNLIPDFFTRPPINKPSLISSIHTILVIAMNRQLPFKALNQRTFPMNIHFHSAYQIQDFAKKFLYRYFFNVQSKKPDRFPSLCMENMFLTGLTLSSLTICEDEL</sequence>
<keyword evidence="4" id="KW-0255">Endonuclease</keyword>
<dbReference type="CDD" id="cd01650">
    <property type="entry name" value="RT_nLTR_like"/>
    <property type="match status" value="1"/>
</dbReference>
<keyword evidence="5" id="KW-0378">Hydrolase</keyword>
<evidence type="ECO:0000256" key="6">
    <source>
        <dbReference type="ARBA" id="ARBA00022918"/>
    </source>
</evidence>
<dbReference type="EMBL" id="JBCGBO010000026">
    <property type="protein sequence ID" value="KAK9174606.1"/>
    <property type="molecule type" value="Genomic_DNA"/>
</dbReference>
<keyword evidence="7" id="KW-0472">Membrane</keyword>
<name>A0AAP0LH70_9ROSI</name>
<reference evidence="9 10" key="1">
    <citation type="submission" date="2024-05" db="EMBL/GenBank/DDBJ databases">
        <title>Haplotype-resolved chromosome-level genome assembly of Huyou (Citrus changshanensis).</title>
        <authorList>
            <person name="Miao C."/>
            <person name="Chen W."/>
            <person name="Wu Y."/>
            <person name="Wang L."/>
            <person name="Zhao S."/>
            <person name="Grierson D."/>
            <person name="Xu C."/>
            <person name="Chen K."/>
        </authorList>
    </citation>
    <scope>NUCLEOTIDE SEQUENCE [LARGE SCALE GENOMIC DNA]</scope>
    <source>
        <strain evidence="9">01-14</strain>
        <tissue evidence="9">Leaf</tissue>
    </source>
</reference>
<evidence type="ECO:0000313" key="10">
    <source>
        <dbReference type="Proteomes" id="UP001428341"/>
    </source>
</evidence>
<evidence type="ECO:0000256" key="3">
    <source>
        <dbReference type="ARBA" id="ARBA00022722"/>
    </source>
</evidence>
<dbReference type="Proteomes" id="UP001428341">
    <property type="component" value="Unassembled WGS sequence"/>
</dbReference>
<evidence type="ECO:0000256" key="4">
    <source>
        <dbReference type="ARBA" id="ARBA00022759"/>
    </source>
</evidence>
<dbReference type="AlphaFoldDB" id="A0AAP0LH70"/>
<protein>
    <recommendedName>
        <fullName evidence="8">Reverse transcriptase domain-containing protein</fullName>
    </recommendedName>
</protein>
<keyword evidence="7" id="KW-0812">Transmembrane</keyword>
<keyword evidence="7" id="KW-1133">Transmembrane helix</keyword>
<evidence type="ECO:0000259" key="8">
    <source>
        <dbReference type="PROSITE" id="PS50878"/>
    </source>
</evidence>
<gene>
    <name evidence="9" type="ORF">WN944_029643</name>
</gene>
<keyword evidence="2" id="KW-0548">Nucleotidyltransferase</keyword>
<dbReference type="GO" id="GO:0004519">
    <property type="term" value="F:endonuclease activity"/>
    <property type="evidence" value="ECO:0007669"/>
    <property type="project" value="UniProtKB-KW"/>
</dbReference>
<dbReference type="Pfam" id="PF00078">
    <property type="entry name" value="RVT_1"/>
    <property type="match status" value="1"/>
</dbReference>
<dbReference type="InterPro" id="IPR052343">
    <property type="entry name" value="Retrotransposon-Effector_Assoc"/>
</dbReference>
<evidence type="ECO:0000313" key="9">
    <source>
        <dbReference type="EMBL" id="KAK9174606.1"/>
    </source>
</evidence>
<dbReference type="PANTHER" id="PTHR46890:SF48">
    <property type="entry name" value="RNA-DIRECTED DNA POLYMERASE"/>
    <property type="match status" value="1"/>
</dbReference>
<keyword evidence="10" id="KW-1185">Reference proteome</keyword>
<dbReference type="InterPro" id="IPR043502">
    <property type="entry name" value="DNA/RNA_pol_sf"/>
</dbReference>
<dbReference type="SUPFAM" id="SSF56672">
    <property type="entry name" value="DNA/RNA polymerases"/>
    <property type="match status" value="1"/>
</dbReference>
<keyword evidence="1" id="KW-0808">Transferase</keyword>
<keyword evidence="6" id="KW-0695">RNA-directed DNA polymerase</keyword>
<accession>A0AAP0LH70</accession>
<dbReference type="PROSITE" id="PS50878">
    <property type="entry name" value="RT_POL"/>
    <property type="match status" value="1"/>
</dbReference>
<feature type="transmembrane region" description="Helical" evidence="7">
    <location>
        <begin position="33"/>
        <end position="55"/>
    </location>
</feature>